<dbReference type="AlphaFoldDB" id="A0AA36IW06"/>
<keyword evidence="2" id="KW-1185">Reference proteome</keyword>
<evidence type="ECO:0000313" key="2">
    <source>
        <dbReference type="Proteomes" id="UP001178507"/>
    </source>
</evidence>
<organism evidence="1 2">
    <name type="scientific">Effrenium voratum</name>
    <dbReference type="NCBI Taxonomy" id="2562239"/>
    <lineage>
        <taxon>Eukaryota</taxon>
        <taxon>Sar</taxon>
        <taxon>Alveolata</taxon>
        <taxon>Dinophyceae</taxon>
        <taxon>Suessiales</taxon>
        <taxon>Symbiodiniaceae</taxon>
        <taxon>Effrenium</taxon>
    </lineage>
</organism>
<dbReference type="EMBL" id="CAUJNA010003001">
    <property type="protein sequence ID" value="CAJ1394960.1"/>
    <property type="molecule type" value="Genomic_DNA"/>
</dbReference>
<sequence length="344" mass="38713">MSKRMAPEGRRSTLAVVWLCAALGFNSWAFSALSQLSPRSPRGDRALRRAETQTVHIEEATDMDPDRLSAQDYPQLLCGKLHMLTGRTNVTAECLEYKVLDARVGTEVQLKLPVLQYYQYVQGKGRILRKRKLPAFTATAESLQAAKEAAAKTALESLFRRLNTTVTSSNNRGLAKLMASVFSDGVEVAEVRFEADYNNTDRSPGNILYSLAYLSRESEPEEASENFTKRVLTTSRAIKLGSWPWTHQVAVQHKQRLVMPKNVSVFKVAVKTPPDDLSKRIYEELRAKDAVKLQVAGTLAAQQALLALARLEITHRFSCYFMKSNFENVTGLEVQVARRWRPLY</sequence>
<evidence type="ECO:0000313" key="1">
    <source>
        <dbReference type="EMBL" id="CAJ1394960.1"/>
    </source>
</evidence>
<reference evidence="1" key="1">
    <citation type="submission" date="2023-08" db="EMBL/GenBank/DDBJ databases">
        <authorList>
            <person name="Chen Y."/>
            <person name="Shah S."/>
            <person name="Dougan E. K."/>
            <person name="Thang M."/>
            <person name="Chan C."/>
        </authorList>
    </citation>
    <scope>NUCLEOTIDE SEQUENCE</scope>
</reference>
<accession>A0AA36IW06</accession>
<dbReference type="Proteomes" id="UP001178507">
    <property type="component" value="Unassembled WGS sequence"/>
</dbReference>
<proteinExistence type="predicted"/>
<name>A0AA36IW06_9DINO</name>
<protein>
    <submittedName>
        <fullName evidence="1">Uncharacterized protein</fullName>
    </submittedName>
</protein>
<gene>
    <name evidence="1" type="ORF">EVOR1521_LOCUS19508</name>
</gene>
<comment type="caution">
    <text evidence="1">The sequence shown here is derived from an EMBL/GenBank/DDBJ whole genome shotgun (WGS) entry which is preliminary data.</text>
</comment>